<evidence type="ECO:0000313" key="2">
    <source>
        <dbReference type="Proteomes" id="UP000095751"/>
    </source>
</evidence>
<sequence>MYLDEENVIDCLDEFIDSDYGTTMFGCHDRAASIGITGYIEFVELCGPTVTLRIPNDDDCKFWHTRSFVLGRAAVYLNARIPEITNVIVNDLEELNDFQEIKDEFGELLYKKDKRSKDFNGDRYTMEYQGYVRSLFIMSLPVLPAYNILCLS</sequence>
<dbReference type="PANTHER" id="PTHR36018:SF1">
    <property type="entry name" value="OS09G0481800 PROTEIN"/>
    <property type="match status" value="1"/>
</dbReference>
<protein>
    <submittedName>
        <fullName evidence="1">Uncharacterized protein</fullName>
    </submittedName>
</protein>
<accession>A0A1E7FYY1</accession>
<dbReference type="EMBL" id="KV784353">
    <property type="protein sequence ID" value="OEU23357.1"/>
    <property type="molecule type" value="Genomic_DNA"/>
</dbReference>
<dbReference type="OrthoDB" id="446939at2759"/>
<name>A0A1E7FYY1_9STRA</name>
<reference evidence="1 2" key="1">
    <citation type="submission" date="2016-09" db="EMBL/GenBank/DDBJ databases">
        <title>Extensive genetic diversity and differential bi-allelic expression allows diatom success in the polar Southern Ocean.</title>
        <authorList>
            <consortium name="DOE Joint Genome Institute"/>
            <person name="Mock T."/>
            <person name="Otillar R.P."/>
            <person name="Strauss J."/>
            <person name="Dupont C."/>
            <person name="Frickenhaus S."/>
            <person name="Maumus F."/>
            <person name="Mcmullan M."/>
            <person name="Sanges R."/>
            <person name="Schmutz J."/>
            <person name="Toseland A."/>
            <person name="Valas R."/>
            <person name="Veluchamy A."/>
            <person name="Ward B.J."/>
            <person name="Allen A."/>
            <person name="Barry K."/>
            <person name="Falciatore A."/>
            <person name="Ferrante M."/>
            <person name="Fortunato A.E."/>
            <person name="Gloeckner G."/>
            <person name="Gruber A."/>
            <person name="Hipkin R."/>
            <person name="Janech M."/>
            <person name="Kroth P."/>
            <person name="Leese F."/>
            <person name="Lindquist E."/>
            <person name="Lyon B.R."/>
            <person name="Martin J."/>
            <person name="Mayer C."/>
            <person name="Parker M."/>
            <person name="Quesneville H."/>
            <person name="Raymond J."/>
            <person name="Uhlig C."/>
            <person name="Valentin K.U."/>
            <person name="Worden A.Z."/>
            <person name="Armbrust E.V."/>
            <person name="Bowler C."/>
            <person name="Green B."/>
            <person name="Moulton V."/>
            <person name="Van Oosterhout C."/>
            <person name="Grigoriev I."/>
        </authorList>
    </citation>
    <scope>NUCLEOTIDE SEQUENCE [LARGE SCALE GENOMIC DNA]</scope>
    <source>
        <strain evidence="1 2">CCMP1102</strain>
    </source>
</reference>
<evidence type="ECO:0000313" key="1">
    <source>
        <dbReference type="EMBL" id="OEU23357.1"/>
    </source>
</evidence>
<dbReference type="PANTHER" id="PTHR36018">
    <property type="entry name" value="OS09G0481800 PROTEIN"/>
    <property type="match status" value="1"/>
</dbReference>
<organism evidence="1 2">
    <name type="scientific">Fragilariopsis cylindrus CCMP1102</name>
    <dbReference type="NCBI Taxonomy" id="635003"/>
    <lineage>
        <taxon>Eukaryota</taxon>
        <taxon>Sar</taxon>
        <taxon>Stramenopiles</taxon>
        <taxon>Ochrophyta</taxon>
        <taxon>Bacillariophyta</taxon>
        <taxon>Bacillariophyceae</taxon>
        <taxon>Bacillariophycidae</taxon>
        <taxon>Bacillariales</taxon>
        <taxon>Bacillariaceae</taxon>
        <taxon>Fragilariopsis</taxon>
    </lineage>
</organism>
<dbReference type="Proteomes" id="UP000095751">
    <property type="component" value="Unassembled WGS sequence"/>
</dbReference>
<dbReference type="AlphaFoldDB" id="A0A1E7FYY1"/>
<proteinExistence type="predicted"/>
<gene>
    <name evidence="1" type="ORF">FRACYDRAFT_267513</name>
</gene>
<dbReference type="KEGG" id="fcy:FRACYDRAFT_267513"/>
<dbReference type="InParanoid" id="A0A1E7FYY1"/>
<keyword evidence="2" id="KW-1185">Reference proteome</keyword>